<dbReference type="InterPro" id="IPR045054">
    <property type="entry name" value="P4HA-like"/>
</dbReference>
<dbReference type="AlphaFoldDB" id="W2JY82"/>
<dbReference type="OrthoDB" id="124192at2759"/>
<feature type="transmembrane region" description="Helical" evidence="3">
    <location>
        <begin position="21"/>
        <end position="41"/>
    </location>
</feature>
<dbReference type="EMBL" id="KI683413">
    <property type="protein sequence ID" value="ETL77891.1"/>
    <property type="molecule type" value="Genomic_DNA"/>
</dbReference>
<dbReference type="Gene3D" id="2.60.120.620">
    <property type="entry name" value="q2cbj1_9rhob like domain"/>
    <property type="match status" value="1"/>
</dbReference>
<organism evidence="4">
    <name type="scientific">Phytophthora nicotianae</name>
    <name type="common">Potato buckeye rot agent</name>
    <name type="synonym">Phytophthora parasitica</name>
    <dbReference type="NCBI Taxonomy" id="4792"/>
    <lineage>
        <taxon>Eukaryota</taxon>
        <taxon>Sar</taxon>
        <taxon>Stramenopiles</taxon>
        <taxon>Oomycota</taxon>
        <taxon>Peronosporomycetes</taxon>
        <taxon>Peronosporales</taxon>
        <taxon>Peronosporaceae</taxon>
        <taxon>Phytophthora</taxon>
    </lineage>
</organism>
<dbReference type="GO" id="GO:0005783">
    <property type="term" value="C:endoplasmic reticulum"/>
    <property type="evidence" value="ECO:0007669"/>
    <property type="project" value="TreeGrafter"/>
</dbReference>
<evidence type="ECO:0000256" key="1">
    <source>
        <dbReference type="ARBA" id="ARBA00022723"/>
    </source>
</evidence>
<evidence type="ECO:0000256" key="3">
    <source>
        <dbReference type="SAM" id="Phobius"/>
    </source>
</evidence>
<evidence type="ECO:0008006" key="5">
    <source>
        <dbReference type="Google" id="ProtNLM"/>
    </source>
</evidence>
<keyword evidence="2" id="KW-0408">Iron</keyword>
<feature type="non-terminal residue" evidence="4">
    <location>
        <position position="369"/>
    </location>
</feature>
<sequence length="369" mass="41486">MPNTKVPASKPPTKDRSSSSVALKLLPVVVVVLAVAGGWFIHQGKDYDVMALNLMRDTGLLPQVPSSVLNTSRVLPNKYVTDLVKIEPRHLVSELKCNDSDYTATTLFDGKVFHVTEPMEAEKPMANDRVFFMLNGANDGVYVSWNGDFECVGKAAGVAAAWLGADRDVMVNGVRLYNQMGWPVRNEKELRETKNIVHVLLDFQLWQWPGIKKGYKYVLEDGVTLTTVGMSPKVFDVEYFFNQEEADKVIEIGSPKLGRSTIQGKNASKVVSEVRTSHTAFLPDSFFVRDFRARSARVARLPSSSYAGRLQLVRYNAGEFYRKHLDTYASRQFLPKGADHKFGVKAYKEWANWAANKIRELSTQREIPE</sequence>
<dbReference type="GO" id="GO:0046872">
    <property type="term" value="F:metal ion binding"/>
    <property type="evidence" value="ECO:0007669"/>
    <property type="project" value="UniProtKB-KW"/>
</dbReference>
<protein>
    <recommendedName>
        <fullName evidence="5">Transmembrane protein</fullName>
    </recommendedName>
</protein>
<keyword evidence="3" id="KW-1133">Transmembrane helix</keyword>
<evidence type="ECO:0000313" key="4">
    <source>
        <dbReference type="EMBL" id="ETL77891.1"/>
    </source>
</evidence>
<dbReference type="Proteomes" id="UP000054423">
    <property type="component" value="Unassembled WGS sequence"/>
</dbReference>
<proteinExistence type="predicted"/>
<dbReference type="GO" id="GO:0004656">
    <property type="term" value="F:procollagen-proline 4-dioxygenase activity"/>
    <property type="evidence" value="ECO:0007669"/>
    <property type="project" value="TreeGrafter"/>
</dbReference>
<keyword evidence="3" id="KW-0812">Transmembrane</keyword>
<accession>W2JY82</accession>
<dbReference type="PANTHER" id="PTHR10869:SF226">
    <property type="entry name" value="PROLYL 4-HYDROXYLASE ALPHA SUBUNIT DOMAIN-CONTAINING PROTEIN"/>
    <property type="match status" value="1"/>
</dbReference>
<keyword evidence="3" id="KW-0472">Membrane</keyword>
<gene>
    <name evidence="4" type="ORF">L917_21219</name>
</gene>
<evidence type="ECO:0000256" key="2">
    <source>
        <dbReference type="ARBA" id="ARBA00023004"/>
    </source>
</evidence>
<dbReference type="PANTHER" id="PTHR10869">
    <property type="entry name" value="PROLYL 4-HYDROXYLASE ALPHA SUBUNIT"/>
    <property type="match status" value="1"/>
</dbReference>
<reference evidence="4" key="1">
    <citation type="submission" date="2013-11" db="EMBL/GenBank/DDBJ databases">
        <title>The Genome Sequence of Phytophthora parasitica CHvinca01.</title>
        <authorList>
            <consortium name="The Broad Institute Genomics Platform"/>
            <person name="Russ C."/>
            <person name="Tyler B."/>
            <person name="Panabieres F."/>
            <person name="Shan W."/>
            <person name="Tripathy S."/>
            <person name="Grunwald N."/>
            <person name="Machado M."/>
            <person name="Johnson C.S."/>
            <person name="Arredondo F."/>
            <person name="Hong C."/>
            <person name="Coffey M."/>
            <person name="Young S.K."/>
            <person name="Zeng Q."/>
            <person name="Gargeya S."/>
            <person name="Fitzgerald M."/>
            <person name="Abouelleil A."/>
            <person name="Alvarado L."/>
            <person name="Chapman S.B."/>
            <person name="Gainer-Dewar J."/>
            <person name="Goldberg J."/>
            <person name="Griggs A."/>
            <person name="Gujja S."/>
            <person name="Hansen M."/>
            <person name="Howarth C."/>
            <person name="Imamovic A."/>
            <person name="Ireland A."/>
            <person name="Larimer J."/>
            <person name="McCowan C."/>
            <person name="Murphy C."/>
            <person name="Pearson M."/>
            <person name="Poon T.W."/>
            <person name="Priest M."/>
            <person name="Roberts A."/>
            <person name="Saif S."/>
            <person name="Shea T."/>
            <person name="Sykes S."/>
            <person name="Wortman J."/>
            <person name="Nusbaum C."/>
            <person name="Birren B."/>
        </authorList>
    </citation>
    <scope>NUCLEOTIDE SEQUENCE [LARGE SCALE GENOMIC DNA]</scope>
    <source>
        <strain evidence="4">CHvinca01</strain>
    </source>
</reference>
<name>W2JY82_PHYNI</name>
<dbReference type="VEuPathDB" id="FungiDB:PPTG_14571"/>
<keyword evidence="1" id="KW-0479">Metal-binding</keyword>